<dbReference type="InterPro" id="IPR037018">
    <property type="entry name" value="GH65_N"/>
</dbReference>
<dbReference type="SUPFAM" id="SSF48208">
    <property type="entry name" value="Six-hairpin glycosidases"/>
    <property type="match status" value="1"/>
</dbReference>
<gene>
    <name evidence="5" type="ORF">TRFO_00854</name>
</gene>
<dbReference type="Pfam" id="PF03632">
    <property type="entry name" value="Glyco_hydro_65m"/>
    <property type="match status" value="1"/>
</dbReference>
<proteinExistence type="inferred from homology"/>
<dbReference type="OrthoDB" id="200349at2759"/>
<evidence type="ECO:0000313" key="6">
    <source>
        <dbReference type="Proteomes" id="UP000179807"/>
    </source>
</evidence>
<name>A0A1J4L6M3_9EUKA</name>
<accession>A0A1J4L6M3</accession>
<comment type="catalytic activity">
    <reaction evidence="1">
        <text>alpha,alpha-trehalose + H2O = alpha-D-glucose + beta-D-glucose</text>
        <dbReference type="Rhea" id="RHEA:32675"/>
        <dbReference type="ChEBI" id="CHEBI:15377"/>
        <dbReference type="ChEBI" id="CHEBI:15903"/>
        <dbReference type="ChEBI" id="CHEBI:16551"/>
        <dbReference type="ChEBI" id="CHEBI:17925"/>
        <dbReference type="EC" id="3.2.1.28"/>
    </reaction>
</comment>
<comment type="similarity">
    <text evidence="2">Belongs to the glycosyl hydrolase 65 family.</text>
</comment>
<dbReference type="AlphaFoldDB" id="A0A1J4L6M3"/>
<dbReference type="EMBL" id="MLAK01000001">
    <property type="protein sequence ID" value="OHT17598.1"/>
    <property type="molecule type" value="Genomic_DNA"/>
</dbReference>
<dbReference type="InterPro" id="IPR005195">
    <property type="entry name" value="Glyco_hydro_65_M"/>
</dbReference>
<dbReference type="Gene3D" id="1.50.10.10">
    <property type="match status" value="1"/>
</dbReference>
<keyword evidence="6" id="KW-1185">Reference proteome</keyword>
<evidence type="ECO:0000259" key="4">
    <source>
        <dbReference type="Pfam" id="PF03636"/>
    </source>
</evidence>
<dbReference type="InterPro" id="IPR008928">
    <property type="entry name" value="6-hairpin_glycosidase_sf"/>
</dbReference>
<dbReference type="Proteomes" id="UP000179807">
    <property type="component" value="Unassembled WGS sequence"/>
</dbReference>
<dbReference type="GeneID" id="94824457"/>
<evidence type="ECO:0000313" key="5">
    <source>
        <dbReference type="EMBL" id="OHT17598.1"/>
    </source>
</evidence>
<dbReference type="Gene3D" id="2.70.98.40">
    <property type="entry name" value="Glycoside hydrolase, family 65, N-terminal domain"/>
    <property type="match status" value="1"/>
</dbReference>
<dbReference type="RefSeq" id="XP_068370734.1">
    <property type="nucleotide sequence ID" value="XM_068489753.1"/>
</dbReference>
<dbReference type="InterPro" id="IPR012341">
    <property type="entry name" value="6hp_glycosidase-like_sf"/>
</dbReference>
<dbReference type="PANTHER" id="PTHR11051:SF8">
    <property type="entry name" value="PROTEIN-GLUCOSYLGALACTOSYLHYDROXYLYSINE GLUCOSIDASE"/>
    <property type="match status" value="1"/>
</dbReference>
<dbReference type="GO" id="GO:0004555">
    <property type="term" value="F:alpha,alpha-trehalase activity"/>
    <property type="evidence" value="ECO:0007669"/>
    <property type="project" value="UniProtKB-EC"/>
</dbReference>
<organism evidence="5 6">
    <name type="scientific">Tritrichomonas foetus</name>
    <dbReference type="NCBI Taxonomy" id="1144522"/>
    <lineage>
        <taxon>Eukaryota</taxon>
        <taxon>Metamonada</taxon>
        <taxon>Parabasalia</taxon>
        <taxon>Tritrichomonadida</taxon>
        <taxon>Tritrichomonadidae</taxon>
        <taxon>Tritrichomonas</taxon>
    </lineage>
</organism>
<dbReference type="PANTHER" id="PTHR11051">
    <property type="entry name" value="GLYCOSYL HYDROLASE-RELATED"/>
    <property type="match status" value="1"/>
</dbReference>
<evidence type="ECO:0000259" key="3">
    <source>
        <dbReference type="Pfam" id="PF03632"/>
    </source>
</evidence>
<feature type="domain" description="Glycoside hydrolase family 65 central catalytic" evidence="3">
    <location>
        <begin position="300"/>
        <end position="499"/>
    </location>
</feature>
<evidence type="ECO:0000256" key="1">
    <source>
        <dbReference type="ARBA" id="ARBA00001576"/>
    </source>
</evidence>
<feature type="domain" description="Glycoside hydrolase family 65 N-terminal" evidence="4">
    <location>
        <begin position="73"/>
        <end position="247"/>
    </location>
</feature>
<protein>
    <submittedName>
        <fullName evidence="5">Glycosyl hydrolase family 65</fullName>
    </submittedName>
</protein>
<keyword evidence="5" id="KW-0378">Hydrolase</keyword>
<comment type="caution">
    <text evidence="5">The sequence shown here is derived from an EMBL/GenBank/DDBJ whole genome shotgun (WGS) entry which is preliminary data.</text>
</comment>
<dbReference type="Pfam" id="PF03636">
    <property type="entry name" value="Glyco_hydro_65N"/>
    <property type="match status" value="1"/>
</dbReference>
<dbReference type="VEuPathDB" id="TrichDB:TRFO_00854"/>
<dbReference type="InterPro" id="IPR005196">
    <property type="entry name" value="Glyco_hydro_65_N"/>
</dbReference>
<evidence type="ECO:0000256" key="2">
    <source>
        <dbReference type="ARBA" id="ARBA00006768"/>
    </source>
</evidence>
<dbReference type="GO" id="GO:0005975">
    <property type="term" value="P:carbohydrate metabolic process"/>
    <property type="evidence" value="ECO:0007669"/>
    <property type="project" value="InterPro"/>
</dbReference>
<sequence length="674" mass="76285">MQNSIVAALYKPCNPPRADDGWFLEATDQTDYVGAPVANGCIGILPWCEPFSIRHVITNHAFEFSKERDVYCVVKGINPFNLKMKIDGVEITNNNISNWKQTISMRDATHITSFSFQNKANVTYQIVALRGLPFAGLISVLVESLNGNKLAVEVSNYHDAPDDQYLTDTVHNEYHELTEGPEVVNVLQCSAKTKFSSLTVCSSSTYLRPKYSQLSYSEDVKAQILKFDVDSNQKVSFNLVGVICTTREYKDVFCESERQAAFAHVEGEENLLEKHRRLWNQLWEGDIEIEGDLALQRIVRFGLFNLYSFAREGSRLSISPMGLSSQGYNGHIFWDSELWMYPPLLLLNQPIAKSLMDYRIDRQAGARRRAYAHGYAGLMYPWESDDNGDESTPTWAFTGPLEHHVTADVSVALWNYYLVTKDKKWLVNEGYPVIKQIAEFWVSRVTKVTEGNEYYYSIERVVGADEYAIGVTDNAFTNGAVIKALEFAINASNVVGEEYPSEWEDIAKKLKIWKFDDGTTMEYKGYDGRMIKQADVNLIGYPLGIVKTYEDQKRDLEYYETRIDPENGPLMSYSAFVIQYARHLNADKATELFPKCYEPNLRPPFGVLSETPTSQNPYFATGAGGLLQAVINGFCGIEVYEDGIIQVPSVLPKGWTKLTVKGVGPERKTFVRNQ</sequence>
<reference evidence="5" key="1">
    <citation type="submission" date="2016-10" db="EMBL/GenBank/DDBJ databases">
        <authorList>
            <person name="Benchimol M."/>
            <person name="Almeida L.G."/>
            <person name="Vasconcelos A.T."/>
            <person name="Perreira-Neves A."/>
            <person name="Rosa I.A."/>
            <person name="Tasca T."/>
            <person name="Bogo M.R."/>
            <person name="de Souza W."/>
        </authorList>
    </citation>
    <scope>NUCLEOTIDE SEQUENCE [LARGE SCALE GENOMIC DNA]</scope>
    <source>
        <strain evidence="5">K</strain>
    </source>
</reference>